<dbReference type="PANTHER" id="PTHR43162">
    <property type="match status" value="1"/>
</dbReference>
<dbReference type="Pfam" id="PF05368">
    <property type="entry name" value="NmrA"/>
    <property type="match status" value="1"/>
</dbReference>
<sequence>MILITGANGQTGRAIIKALLSKGEQIRAFVHKTEQIQEIKSLGEIDVFAGDMMNQKSVDEALIGINTVYHICSAVNPNEVEIGQMVINAARNARVEHFVYHSVLHSVLQDMPHHQKKLKVEELMVNSGIPYTIIQPAVFMQNILESWKSLSEKGIFQQKFFTTQETRMCMVDLEDLAEAVSIILTNTGYTGATYELCGPENLSLSDMLAAMELHFGLEIKVETPQDEMFAAQLKKHGVGDYKVNTLLKMFQHYNEHGFVGNPNVLTWILGRKPNDFSSFILRTIQSQRS</sequence>
<organism evidence="2 3">
    <name type="scientific">Clostridium estertheticum</name>
    <dbReference type="NCBI Taxonomy" id="238834"/>
    <lineage>
        <taxon>Bacteria</taxon>
        <taxon>Bacillati</taxon>
        <taxon>Bacillota</taxon>
        <taxon>Clostridia</taxon>
        <taxon>Eubacteriales</taxon>
        <taxon>Clostridiaceae</taxon>
        <taxon>Clostridium</taxon>
    </lineage>
</organism>
<accession>A0AA47EG35</accession>
<name>A0AA47EG35_9CLOT</name>
<protein>
    <submittedName>
        <fullName evidence="2">NmrA family NAD(P)-binding protein</fullName>
    </submittedName>
</protein>
<dbReference type="InterPro" id="IPR051604">
    <property type="entry name" value="Ergot_Alk_Oxidoreductase"/>
</dbReference>
<reference evidence="2" key="1">
    <citation type="submission" date="2021-11" db="EMBL/GenBank/DDBJ databases">
        <title>Clostridia strains as spoilage organisms.</title>
        <authorList>
            <person name="Wambui J."/>
            <person name="Stevens M.J.A."/>
            <person name="Stephan R."/>
        </authorList>
    </citation>
    <scope>NUCLEOTIDE SEQUENCE</scope>
    <source>
        <strain evidence="2">CF009</strain>
    </source>
</reference>
<evidence type="ECO:0000313" key="3">
    <source>
        <dbReference type="Proteomes" id="UP001164733"/>
    </source>
</evidence>
<dbReference type="AlphaFoldDB" id="A0AA47EG35"/>
<evidence type="ECO:0000259" key="1">
    <source>
        <dbReference type="Pfam" id="PF05368"/>
    </source>
</evidence>
<dbReference type="RefSeq" id="WP_216125028.1">
    <property type="nucleotide sequence ID" value="NZ_CP086239.1"/>
</dbReference>
<dbReference type="InterPro" id="IPR008030">
    <property type="entry name" value="NmrA-like"/>
</dbReference>
<dbReference type="Proteomes" id="UP001164733">
    <property type="component" value="Chromosome"/>
</dbReference>
<proteinExistence type="predicted"/>
<feature type="domain" description="NmrA-like" evidence="1">
    <location>
        <begin position="2"/>
        <end position="260"/>
    </location>
</feature>
<dbReference type="EMBL" id="CP086239">
    <property type="protein sequence ID" value="WAG59366.1"/>
    <property type="molecule type" value="Genomic_DNA"/>
</dbReference>
<dbReference type="PANTHER" id="PTHR43162:SF1">
    <property type="entry name" value="PRESTALK A DIFFERENTIATION PROTEIN A"/>
    <property type="match status" value="1"/>
</dbReference>
<evidence type="ECO:0000313" key="2">
    <source>
        <dbReference type="EMBL" id="WAG59366.1"/>
    </source>
</evidence>
<gene>
    <name evidence="2" type="ORF">LL038_17210</name>
</gene>